<evidence type="ECO:0008006" key="3">
    <source>
        <dbReference type="Google" id="ProtNLM"/>
    </source>
</evidence>
<comment type="caution">
    <text evidence="1">The sequence shown here is derived from an EMBL/GenBank/DDBJ whole genome shotgun (WGS) entry which is preliminary data.</text>
</comment>
<organism evidence="1 2">
    <name type="scientific">Vibrio galatheae</name>
    <dbReference type="NCBI Taxonomy" id="579748"/>
    <lineage>
        <taxon>Bacteria</taxon>
        <taxon>Pseudomonadati</taxon>
        <taxon>Pseudomonadota</taxon>
        <taxon>Gammaproteobacteria</taxon>
        <taxon>Vibrionales</taxon>
        <taxon>Vibrionaceae</taxon>
        <taxon>Vibrio</taxon>
    </lineage>
</organism>
<gene>
    <name evidence="1" type="ORF">TW81_03855</name>
</gene>
<evidence type="ECO:0000313" key="2">
    <source>
        <dbReference type="Proteomes" id="UP000033673"/>
    </source>
</evidence>
<accession>A0A0F4NRG9</accession>
<protein>
    <recommendedName>
        <fullName evidence="3">Alginate export domain-containing protein</fullName>
    </recommendedName>
</protein>
<dbReference type="PATRIC" id="fig|579748.3.peg.798"/>
<evidence type="ECO:0000313" key="1">
    <source>
        <dbReference type="EMBL" id="KJY84701.1"/>
    </source>
</evidence>
<keyword evidence="2" id="KW-1185">Reference proteome</keyword>
<sequence>MATSFSAVTAAQIPGLEPEKKWDLSGYIKYMATYSHADDDSDSLDHLVHQRFNYEYRFDNGLSFNAALRNRALAGDSLNIPYYGDYVAFDNGYFDLSKNLTDSSDLIINSQLDRLYLDWQGQDWRARAGRFRVNWGINNVWNPNDLFNAYSIYDFDYEERPGTDALMMGRKLGYAGGADVIFNPNTNSHLNSYAGRYYNNKQGWDYQVITGKSLNDYVLGAGFATDVSGAGIRGEITGFKPREMNYQGVEQQQTVVMSLDADYSFGGTRNWMARAAWLYISHPLDVSSAQAYLNLPLSAKTLSFTKNTGYADVSFDLTPLNRITLSASYYQDNSYFVGLSNSYSLANDWQLLAVLQRFDGSDNSLFSETPATLLFVNIKWSF</sequence>
<dbReference type="SUPFAM" id="SSF56935">
    <property type="entry name" value="Porins"/>
    <property type="match status" value="1"/>
</dbReference>
<dbReference type="AlphaFoldDB" id="A0A0F4NRG9"/>
<reference evidence="1 2" key="1">
    <citation type="journal article" date="2015" name="BMC Genomics">
        <title>Genome mining reveals unlocked bioactive potential of marine Gram-negative bacteria.</title>
        <authorList>
            <person name="Machado H."/>
            <person name="Sonnenschein E.C."/>
            <person name="Melchiorsen J."/>
            <person name="Gram L."/>
        </authorList>
    </citation>
    <scope>NUCLEOTIDE SEQUENCE [LARGE SCALE GENOMIC DNA]</scope>
    <source>
        <strain evidence="1 2">S2757</strain>
    </source>
</reference>
<name>A0A0F4NRG9_9VIBR</name>
<proteinExistence type="predicted"/>
<dbReference type="EMBL" id="JXXV01000007">
    <property type="protein sequence ID" value="KJY84701.1"/>
    <property type="molecule type" value="Genomic_DNA"/>
</dbReference>
<dbReference type="Proteomes" id="UP000033673">
    <property type="component" value="Unassembled WGS sequence"/>
</dbReference>
<dbReference type="STRING" id="579748.TW81_03855"/>